<dbReference type="SUPFAM" id="SSF46689">
    <property type="entry name" value="Homeodomain-like"/>
    <property type="match status" value="1"/>
</dbReference>
<dbReference type="InParanoid" id="A0A3N0UZG3"/>
<evidence type="ECO:0000259" key="4">
    <source>
        <dbReference type="PROSITE" id="PS01124"/>
    </source>
</evidence>
<dbReference type="InterPro" id="IPR018062">
    <property type="entry name" value="HTH_AraC-typ_CS"/>
</dbReference>
<evidence type="ECO:0000313" key="6">
    <source>
        <dbReference type="Proteomes" id="UP000282106"/>
    </source>
</evidence>
<gene>
    <name evidence="5" type="ORF">ED208_16825</name>
</gene>
<dbReference type="AlphaFoldDB" id="A0A3N0UZG3"/>
<dbReference type="PROSITE" id="PS01124">
    <property type="entry name" value="HTH_ARAC_FAMILY_2"/>
    <property type="match status" value="1"/>
</dbReference>
<organism evidence="5 6">
    <name type="scientific">Stagnimonas aquatica</name>
    <dbReference type="NCBI Taxonomy" id="2689987"/>
    <lineage>
        <taxon>Bacteria</taxon>
        <taxon>Pseudomonadati</taxon>
        <taxon>Pseudomonadota</taxon>
        <taxon>Gammaproteobacteria</taxon>
        <taxon>Nevskiales</taxon>
        <taxon>Nevskiaceae</taxon>
        <taxon>Stagnimonas</taxon>
    </lineage>
</organism>
<keyword evidence="1" id="KW-0805">Transcription regulation</keyword>
<dbReference type="InterPro" id="IPR018060">
    <property type="entry name" value="HTH_AraC"/>
</dbReference>
<reference evidence="5 6" key="1">
    <citation type="submission" date="2018-10" db="EMBL/GenBank/DDBJ databases">
        <authorList>
            <person name="Chen W.-M."/>
        </authorList>
    </citation>
    <scope>NUCLEOTIDE SEQUENCE [LARGE SCALE GENOMIC DNA]</scope>
    <source>
        <strain evidence="5 6">THS-13</strain>
    </source>
</reference>
<comment type="caution">
    <text evidence="5">The sequence shown here is derived from an EMBL/GenBank/DDBJ whole genome shotgun (WGS) entry which is preliminary data.</text>
</comment>
<dbReference type="GO" id="GO:0043565">
    <property type="term" value="F:sequence-specific DNA binding"/>
    <property type="evidence" value="ECO:0007669"/>
    <property type="project" value="InterPro"/>
</dbReference>
<sequence length="247" mass="26753">MTARPSSWNGQARMGLGWGEFVGVTGDNAPHSHHAVQVLLSEQPQPLWTAAGGWQTVQGAVIGPELPHQLGSNGRPVRLVYVESHAESGRRLMTALDQGLRVLTTEEVALAHHALSGGEPPDTALAQVLSSGSVRINTPASDDEIERWIVALPTVLPERLTAAACAYQLGLSSSRFLHRFRTHTGLPLRPYLRWRRLLVAVREAMQGASLTEAAHAAGFADAAHFTRTFRRHFGLAPSALMRMASTK</sequence>
<dbReference type="SMART" id="SM00342">
    <property type="entry name" value="HTH_ARAC"/>
    <property type="match status" value="1"/>
</dbReference>
<name>A0A3N0UZG3_9GAMM</name>
<evidence type="ECO:0000256" key="3">
    <source>
        <dbReference type="ARBA" id="ARBA00023163"/>
    </source>
</evidence>
<evidence type="ECO:0000256" key="2">
    <source>
        <dbReference type="ARBA" id="ARBA00023125"/>
    </source>
</evidence>
<keyword evidence="6" id="KW-1185">Reference proteome</keyword>
<feature type="domain" description="HTH araC/xylS-type" evidence="4">
    <location>
        <begin position="146"/>
        <end position="243"/>
    </location>
</feature>
<evidence type="ECO:0000313" key="5">
    <source>
        <dbReference type="EMBL" id="ROH85664.1"/>
    </source>
</evidence>
<dbReference type="InterPro" id="IPR009057">
    <property type="entry name" value="Homeodomain-like_sf"/>
</dbReference>
<dbReference type="PROSITE" id="PS00041">
    <property type="entry name" value="HTH_ARAC_FAMILY_1"/>
    <property type="match status" value="1"/>
</dbReference>
<dbReference type="PRINTS" id="PR00032">
    <property type="entry name" value="HTHARAC"/>
</dbReference>
<evidence type="ECO:0000256" key="1">
    <source>
        <dbReference type="ARBA" id="ARBA00023015"/>
    </source>
</evidence>
<protein>
    <submittedName>
        <fullName evidence="5">AraC family transcriptional regulator</fullName>
    </submittedName>
</protein>
<dbReference type="InterPro" id="IPR050204">
    <property type="entry name" value="AraC_XylS_family_regulators"/>
</dbReference>
<dbReference type="Pfam" id="PF12833">
    <property type="entry name" value="HTH_18"/>
    <property type="match status" value="1"/>
</dbReference>
<dbReference type="EMBL" id="RJVO01000011">
    <property type="protein sequence ID" value="ROH85664.1"/>
    <property type="molecule type" value="Genomic_DNA"/>
</dbReference>
<dbReference type="PANTHER" id="PTHR46796">
    <property type="entry name" value="HTH-TYPE TRANSCRIPTIONAL ACTIVATOR RHAS-RELATED"/>
    <property type="match status" value="1"/>
</dbReference>
<dbReference type="Proteomes" id="UP000282106">
    <property type="component" value="Unassembled WGS sequence"/>
</dbReference>
<proteinExistence type="predicted"/>
<keyword evidence="3" id="KW-0804">Transcription</keyword>
<keyword evidence="2" id="KW-0238">DNA-binding</keyword>
<dbReference type="GO" id="GO:0003700">
    <property type="term" value="F:DNA-binding transcription factor activity"/>
    <property type="evidence" value="ECO:0007669"/>
    <property type="project" value="InterPro"/>
</dbReference>
<dbReference type="InterPro" id="IPR020449">
    <property type="entry name" value="Tscrpt_reg_AraC-type_HTH"/>
</dbReference>
<dbReference type="RefSeq" id="WP_123213087.1">
    <property type="nucleotide sequence ID" value="NZ_RJVO01000011.1"/>
</dbReference>
<accession>A0A3N0UZG3</accession>
<dbReference type="Gene3D" id="1.10.10.60">
    <property type="entry name" value="Homeodomain-like"/>
    <property type="match status" value="1"/>
</dbReference>